<comment type="caution">
    <text evidence="10">The sequence shown here is derived from an EMBL/GenBank/DDBJ whole genome shotgun (WGS) entry which is preliminary data.</text>
</comment>
<dbReference type="GO" id="GO:0005886">
    <property type="term" value="C:plasma membrane"/>
    <property type="evidence" value="ECO:0007669"/>
    <property type="project" value="UniProtKB-SubCell"/>
</dbReference>
<comment type="subcellular location">
    <subcellularLocation>
        <location evidence="1">Cell membrane</location>
        <topology evidence="1">Multi-pass membrane protein</topology>
    </subcellularLocation>
</comment>
<dbReference type="GO" id="GO:0008982">
    <property type="term" value="F:protein-N(PI)-phosphohistidine-sugar phosphotransferase activity"/>
    <property type="evidence" value="ECO:0007669"/>
    <property type="project" value="InterPro"/>
</dbReference>
<reference evidence="10 11" key="1">
    <citation type="journal article" date="2014" name="Antonie Van Leeuwenhoek">
        <title>Fictibacillus enclensis sp. nov., isolated from marine sediment.</title>
        <authorList>
            <person name="Dastager S.G."/>
            <person name="Mawlankar R."/>
            <person name="Srinivasan K."/>
            <person name="Tang S.K."/>
            <person name="Lee J.C."/>
            <person name="Ramana V.V."/>
            <person name="Shouche Y.S."/>
        </authorList>
    </citation>
    <scope>NUCLEOTIDE SEQUENCE [LARGE SCALE GENOMIC DNA]</scope>
    <source>
        <strain evidence="10 11">NIO-1003</strain>
    </source>
</reference>
<feature type="transmembrane region" description="Helical" evidence="8">
    <location>
        <begin position="53"/>
        <end position="76"/>
    </location>
</feature>
<keyword evidence="5 8" id="KW-0812">Transmembrane</keyword>
<dbReference type="GO" id="GO:0009401">
    <property type="term" value="P:phosphoenolpyruvate-dependent sugar phosphotransferase system"/>
    <property type="evidence" value="ECO:0007669"/>
    <property type="project" value="InterPro"/>
</dbReference>
<evidence type="ECO:0000256" key="1">
    <source>
        <dbReference type="ARBA" id="ARBA00004651"/>
    </source>
</evidence>
<evidence type="ECO:0000256" key="6">
    <source>
        <dbReference type="ARBA" id="ARBA00022989"/>
    </source>
</evidence>
<evidence type="ECO:0000256" key="3">
    <source>
        <dbReference type="ARBA" id="ARBA00022475"/>
    </source>
</evidence>
<gene>
    <name evidence="10" type="ORF">AS030_13805</name>
</gene>
<evidence type="ECO:0000256" key="8">
    <source>
        <dbReference type="SAM" id="Phobius"/>
    </source>
</evidence>
<feature type="transmembrane region" description="Helical" evidence="8">
    <location>
        <begin position="122"/>
        <end position="146"/>
    </location>
</feature>
<evidence type="ECO:0000313" key="11">
    <source>
        <dbReference type="Proteomes" id="UP000054099"/>
    </source>
</evidence>
<evidence type="ECO:0000256" key="2">
    <source>
        <dbReference type="ARBA" id="ARBA00022448"/>
    </source>
</evidence>
<evidence type="ECO:0000259" key="9">
    <source>
        <dbReference type="Pfam" id="PF13303"/>
    </source>
</evidence>
<dbReference type="InterPro" id="IPR003352">
    <property type="entry name" value="PTS_EIIC"/>
</dbReference>
<dbReference type="Pfam" id="PF13303">
    <property type="entry name" value="PTS_EIIC_2"/>
    <property type="match status" value="1"/>
</dbReference>
<keyword evidence="7 8" id="KW-0472">Membrane</keyword>
<feature type="domain" description="Phosphotransferase system EIIC" evidence="9">
    <location>
        <begin position="27"/>
        <end position="334"/>
    </location>
</feature>
<feature type="transmembrane region" description="Helical" evidence="8">
    <location>
        <begin position="166"/>
        <end position="193"/>
    </location>
</feature>
<evidence type="ECO:0000256" key="4">
    <source>
        <dbReference type="ARBA" id="ARBA00022597"/>
    </source>
</evidence>
<evidence type="ECO:0000313" key="10">
    <source>
        <dbReference type="EMBL" id="KSU83616.1"/>
    </source>
</evidence>
<keyword evidence="3" id="KW-1003">Cell membrane</keyword>
<protein>
    <submittedName>
        <fullName evidence="10">PTS sugar transporter subunit IIC</fullName>
    </submittedName>
</protein>
<feature type="transmembrane region" description="Helical" evidence="8">
    <location>
        <begin position="20"/>
        <end position="41"/>
    </location>
</feature>
<name>A0A0V8JAE8_9BACL</name>
<accession>A0A0V8JAE8</accession>
<dbReference type="AlphaFoldDB" id="A0A0V8JAE8"/>
<proteinExistence type="predicted"/>
<keyword evidence="4 10" id="KW-0762">Sugar transport</keyword>
<feature type="transmembrane region" description="Helical" evidence="8">
    <location>
        <begin position="248"/>
        <end position="267"/>
    </location>
</feature>
<keyword evidence="2" id="KW-0813">Transport</keyword>
<dbReference type="EMBL" id="LNQN01000002">
    <property type="protein sequence ID" value="KSU83616.1"/>
    <property type="molecule type" value="Genomic_DNA"/>
</dbReference>
<feature type="transmembrane region" description="Helical" evidence="8">
    <location>
        <begin position="82"/>
        <end position="110"/>
    </location>
</feature>
<dbReference type="Proteomes" id="UP000054099">
    <property type="component" value="Unassembled WGS sequence"/>
</dbReference>
<keyword evidence="6 8" id="KW-1133">Transmembrane helix</keyword>
<keyword evidence="11" id="KW-1185">Reference proteome</keyword>
<evidence type="ECO:0000256" key="7">
    <source>
        <dbReference type="ARBA" id="ARBA00023136"/>
    </source>
</evidence>
<dbReference type="RefSeq" id="WP_061972454.1">
    <property type="nucleotide sequence ID" value="NZ_FMAV01000002.1"/>
</dbReference>
<evidence type="ECO:0000256" key="5">
    <source>
        <dbReference type="ARBA" id="ARBA00022692"/>
    </source>
</evidence>
<feature type="transmembrane region" description="Helical" evidence="8">
    <location>
        <begin position="299"/>
        <end position="318"/>
    </location>
</feature>
<organism evidence="10 11">
    <name type="scientific">Fictibacillus enclensis</name>
    <dbReference type="NCBI Taxonomy" id="1017270"/>
    <lineage>
        <taxon>Bacteria</taxon>
        <taxon>Bacillati</taxon>
        <taxon>Bacillota</taxon>
        <taxon>Bacilli</taxon>
        <taxon>Bacillales</taxon>
        <taxon>Fictibacillaceae</taxon>
        <taxon>Fictibacillus</taxon>
    </lineage>
</organism>
<sequence>MGVVQFLARKGVTLSPKVYFITGFSYFALGLMSSLVIGLILKTIGEQAGWPFFIKMGTIAMSMLGPAIGAAVAYGLEAPPLVLFATVAAGAAGAELGSVAGSFVASLVAIEAGKLVSKETKVDILVTPAVTVFAGFTVAYFAGPGIDQFMKGFGHLIMWATDQRPLVMSILVAVLLGLALTGPISSAAIGIMLGLEGTAAGAATIGCAAQMIGFATISFRENGFGGWITQGIGTSKLQFPNVVRNPRIIIPPTVAGMILAPIGTLVFQMVNIPAGAGMGTSGLVGQIMTFRTMGFGWDVFLYIVLLHIAGPIVISLVLSEWMRKKGYIAFGDMKINQ</sequence>